<dbReference type="AlphaFoldDB" id="A0AAU1ZY03"/>
<dbReference type="Pfam" id="PF14078">
    <property type="entry name" value="DUF4259"/>
    <property type="match status" value="1"/>
</dbReference>
<reference evidence="1" key="1">
    <citation type="submission" date="2022-10" db="EMBL/GenBank/DDBJ databases">
        <title>The complete genomes of actinobacterial strains from the NBC collection.</title>
        <authorList>
            <person name="Joergensen T.S."/>
            <person name="Alvarez Arevalo M."/>
            <person name="Sterndorff E.B."/>
            <person name="Faurdal D."/>
            <person name="Vuksanovic O."/>
            <person name="Mourched A.-S."/>
            <person name="Charusanti P."/>
            <person name="Shaw S."/>
            <person name="Blin K."/>
            <person name="Weber T."/>
        </authorList>
    </citation>
    <scope>NUCLEOTIDE SEQUENCE</scope>
    <source>
        <strain evidence="1">NBC_00093</strain>
    </source>
</reference>
<organism evidence="1">
    <name type="scientific">Streptomyces sp. NBC_00093</name>
    <dbReference type="NCBI Taxonomy" id="2975649"/>
    <lineage>
        <taxon>Bacteria</taxon>
        <taxon>Bacillati</taxon>
        <taxon>Actinomycetota</taxon>
        <taxon>Actinomycetes</taxon>
        <taxon>Kitasatosporales</taxon>
        <taxon>Streptomycetaceae</taxon>
        <taxon>Streptomyces</taxon>
    </lineage>
</organism>
<proteinExistence type="predicted"/>
<gene>
    <name evidence="1" type="ORF">OHA22_16455</name>
</gene>
<dbReference type="EMBL" id="CP108222">
    <property type="protein sequence ID" value="WTT17009.1"/>
    <property type="molecule type" value="Genomic_DNA"/>
</dbReference>
<protein>
    <submittedName>
        <fullName evidence="1">DUF4259 domain-containing protein</fullName>
    </submittedName>
</protein>
<sequence>MGTWGVEPFDSDTALDFLDGLGALTAAGRLELVVRTLESVLASAQPESSETLPEEVISAAAVIAANLPSGEGFSWNEEAPGITEWLPKPVSLQVRTLAIDALEAALPVDGWWWRSWVDDAERVQAKAALDEVKRALREG</sequence>
<name>A0AAU1ZY03_9ACTN</name>
<evidence type="ECO:0000313" key="1">
    <source>
        <dbReference type="EMBL" id="WTT17009.1"/>
    </source>
</evidence>
<dbReference type="InterPro" id="IPR025355">
    <property type="entry name" value="DUF4259"/>
</dbReference>
<accession>A0AAU1ZY03</accession>